<feature type="domain" description="TonB C-terminal" evidence="6">
    <location>
        <begin position="26"/>
        <end position="120"/>
    </location>
</feature>
<dbReference type="EMBL" id="JACWZY010000020">
    <property type="protein sequence ID" value="MBD2703207.1"/>
    <property type="molecule type" value="Genomic_DNA"/>
</dbReference>
<evidence type="ECO:0000259" key="6">
    <source>
        <dbReference type="PROSITE" id="PS52015"/>
    </source>
</evidence>
<gene>
    <name evidence="7" type="ORF">IC229_21360</name>
</gene>
<evidence type="ECO:0000256" key="3">
    <source>
        <dbReference type="ARBA" id="ARBA00022989"/>
    </source>
</evidence>
<proteinExistence type="predicted"/>
<dbReference type="Pfam" id="PF03544">
    <property type="entry name" value="TonB_C"/>
    <property type="match status" value="1"/>
</dbReference>
<sequence length="165" mass="18778">MIYLRLLILLAISSMAQAQLPPANLSQDPVFTTILNRRLSYPRQAQWSSRYGRVFAEFTINEKGRVQDISILNHSAEGDYAGFEPSVIAALKKLPSLNLQFIGRYILPISFVLVDYRHKDKPFIPTDTLHIQDLMDRIILKEIKVMGSNINSRERIKAASGNEAY</sequence>
<dbReference type="GO" id="GO:0016020">
    <property type="term" value="C:membrane"/>
    <property type="evidence" value="ECO:0007669"/>
    <property type="project" value="UniProtKB-SubCell"/>
</dbReference>
<dbReference type="InterPro" id="IPR006260">
    <property type="entry name" value="TonB/TolA_C"/>
</dbReference>
<dbReference type="SUPFAM" id="SSF74653">
    <property type="entry name" value="TolA/TonB C-terminal domain"/>
    <property type="match status" value="1"/>
</dbReference>
<dbReference type="AlphaFoldDB" id="A0A926XYP2"/>
<protein>
    <submittedName>
        <fullName evidence="7">TonB family protein</fullName>
    </submittedName>
</protein>
<accession>A0A926XYP2</accession>
<dbReference type="GO" id="GO:0055085">
    <property type="term" value="P:transmembrane transport"/>
    <property type="evidence" value="ECO:0007669"/>
    <property type="project" value="InterPro"/>
</dbReference>
<evidence type="ECO:0000313" key="7">
    <source>
        <dbReference type="EMBL" id="MBD2703207.1"/>
    </source>
</evidence>
<keyword evidence="4" id="KW-0472">Membrane</keyword>
<dbReference type="Gene3D" id="3.30.1150.10">
    <property type="match status" value="1"/>
</dbReference>
<feature type="signal peptide" evidence="5">
    <location>
        <begin position="1"/>
        <end position="18"/>
    </location>
</feature>
<comment type="caution">
    <text evidence="7">The sequence shown here is derived from an EMBL/GenBank/DDBJ whole genome shotgun (WGS) entry which is preliminary data.</text>
</comment>
<keyword evidence="3" id="KW-1133">Transmembrane helix</keyword>
<evidence type="ECO:0000256" key="2">
    <source>
        <dbReference type="ARBA" id="ARBA00022692"/>
    </source>
</evidence>
<comment type="subcellular location">
    <subcellularLocation>
        <location evidence="1">Membrane</location>
        <topology evidence="1">Single-pass membrane protein</topology>
    </subcellularLocation>
</comment>
<evidence type="ECO:0000256" key="5">
    <source>
        <dbReference type="SAM" id="SignalP"/>
    </source>
</evidence>
<feature type="chain" id="PRO_5036722880" evidence="5">
    <location>
        <begin position="19"/>
        <end position="165"/>
    </location>
</feature>
<keyword evidence="8" id="KW-1185">Reference proteome</keyword>
<dbReference type="NCBIfam" id="TIGR01352">
    <property type="entry name" value="tonB_Cterm"/>
    <property type="match status" value="1"/>
</dbReference>
<keyword evidence="2" id="KW-0812">Transmembrane</keyword>
<evidence type="ECO:0000256" key="1">
    <source>
        <dbReference type="ARBA" id="ARBA00004167"/>
    </source>
</evidence>
<keyword evidence="5" id="KW-0732">Signal</keyword>
<evidence type="ECO:0000313" key="8">
    <source>
        <dbReference type="Proteomes" id="UP000598820"/>
    </source>
</evidence>
<name>A0A926XYP2_9BACT</name>
<evidence type="ECO:0000256" key="4">
    <source>
        <dbReference type="ARBA" id="ARBA00023136"/>
    </source>
</evidence>
<dbReference type="Proteomes" id="UP000598820">
    <property type="component" value="Unassembled WGS sequence"/>
</dbReference>
<dbReference type="RefSeq" id="WP_190889054.1">
    <property type="nucleotide sequence ID" value="NZ_JACWZY010000020.1"/>
</dbReference>
<reference evidence="7" key="1">
    <citation type="submission" date="2020-09" db="EMBL/GenBank/DDBJ databases">
        <authorList>
            <person name="Kim M.K."/>
        </authorList>
    </citation>
    <scope>NUCLEOTIDE SEQUENCE</scope>
    <source>
        <strain evidence="7">BT702</strain>
    </source>
</reference>
<dbReference type="PROSITE" id="PS52015">
    <property type="entry name" value="TONB_CTD"/>
    <property type="match status" value="1"/>
</dbReference>
<organism evidence="7 8">
    <name type="scientific">Spirosoma profusum</name>
    <dbReference type="NCBI Taxonomy" id="2771354"/>
    <lineage>
        <taxon>Bacteria</taxon>
        <taxon>Pseudomonadati</taxon>
        <taxon>Bacteroidota</taxon>
        <taxon>Cytophagia</taxon>
        <taxon>Cytophagales</taxon>
        <taxon>Cytophagaceae</taxon>
        <taxon>Spirosoma</taxon>
    </lineage>
</organism>
<dbReference type="InterPro" id="IPR037682">
    <property type="entry name" value="TonB_C"/>
</dbReference>